<dbReference type="AlphaFoldDB" id="A0A7X4H088"/>
<dbReference type="Gene3D" id="1.10.260.40">
    <property type="entry name" value="lambda repressor-like DNA-binding domains"/>
    <property type="match status" value="1"/>
</dbReference>
<evidence type="ECO:0000256" key="1">
    <source>
        <dbReference type="ARBA" id="ARBA00022491"/>
    </source>
</evidence>
<dbReference type="EMBL" id="WWCR01000010">
    <property type="protein sequence ID" value="MYM72943.1"/>
    <property type="molecule type" value="Genomic_DNA"/>
</dbReference>
<evidence type="ECO:0000256" key="4">
    <source>
        <dbReference type="ARBA" id="ARBA00023163"/>
    </source>
</evidence>
<sequence>MAVTIKDVAQAAGVSVASVSRALNGHASITDDTRKHVLDVVKRMRYMPHVGARSLTTSTTNTIGVLLPDLYGEFFSEMIRGIDGAARRHGLHLMVSSLHGDADEAALALRAMRGRVDGLLVMSPHVDAAFLSDNLPDELPIVLMNTASGGAHYPSLSVDNYSAAHAMVAHLVACGYQDIAFLAGPAGNYEAQERLRGYHAALASLAPAAQPRVFDGDFSEQSGEAVGRALLAMPAGQRPRALFAANDMMAIGALLTLTQGGLQVPRDMALAGFDDIPIARYVSPALTTVRVPIADLGLQSLERLLAAIGHTGRSEASMATLAAELVLRASTGESSSP</sequence>
<dbReference type="RefSeq" id="WP_161044116.1">
    <property type="nucleotide sequence ID" value="NZ_WWCR01000010.1"/>
</dbReference>
<dbReference type="InterPro" id="IPR000843">
    <property type="entry name" value="HTH_LacI"/>
</dbReference>
<keyword evidence="3" id="KW-0238">DNA-binding</keyword>
<dbReference type="Pfam" id="PF13377">
    <property type="entry name" value="Peripla_BP_3"/>
    <property type="match status" value="1"/>
</dbReference>
<dbReference type="InterPro" id="IPR046335">
    <property type="entry name" value="LacI/GalR-like_sensor"/>
</dbReference>
<dbReference type="GO" id="GO:0003700">
    <property type="term" value="F:DNA-binding transcription factor activity"/>
    <property type="evidence" value="ECO:0007669"/>
    <property type="project" value="TreeGrafter"/>
</dbReference>
<dbReference type="SUPFAM" id="SSF53822">
    <property type="entry name" value="Periplasmic binding protein-like I"/>
    <property type="match status" value="1"/>
</dbReference>
<dbReference type="PROSITE" id="PS50932">
    <property type="entry name" value="HTH_LACI_2"/>
    <property type="match status" value="1"/>
</dbReference>
<dbReference type="Pfam" id="PF00356">
    <property type="entry name" value="LacI"/>
    <property type="match status" value="1"/>
</dbReference>
<keyword evidence="2" id="KW-0805">Transcription regulation</keyword>
<feature type="domain" description="HTH lacI-type" evidence="5">
    <location>
        <begin position="3"/>
        <end position="57"/>
    </location>
</feature>
<dbReference type="PRINTS" id="PR00036">
    <property type="entry name" value="HTHLACI"/>
</dbReference>
<protein>
    <submittedName>
        <fullName evidence="6">Substrate-binding domain-containing protein</fullName>
    </submittedName>
</protein>
<reference evidence="8 9" key="1">
    <citation type="submission" date="2019-12" db="EMBL/GenBank/DDBJ databases">
        <title>Novel species isolated from a subtropical stream in China.</title>
        <authorList>
            <person name="Lu H."/>
        </authorList>
    </citation>
    <scope>NUCLEOTIDE SEQUENCE [LARGE SCALE GENOMIC DNA]</scope>
    <source>
        <strain evidence="7 8">FT109W</strain>
        <strain evidence="6 9">FT134W</strain>
    </source>
</reference>
<keyword evidence="4" id="KW-0804">Transcription</keyword>
<organism evidence="6 9">
    <name type="scientific">Duganella margarita</name>
    <dbReference type="NCBI Taxonomy" id="2692170"/>
    <lineage>
        <taxon>Bacteria</taxon>
        <taxon>Pseudomonadati</taxon>
        <taxon>Pseudomonadota</taxon>
        <taxon>Betaproteobacteria</taxon>
        <taxon>Burkholderiales</taxon>
        <taxon>Oxalobacteraceae</taxon>
        <taxon>Telluria group</taxon>
        <taxon>Duganella</taxon>
    </lineage>
</organism>
<dbReference type="Proteomes" id="UP000469734">
    <property type="component" value="Unassembled WGS sequence"/>
</dbReference>
<dbReference type="CDD" id="cd01392">
    <property type="entry name" value="HTH_LacI"/>
    <property type="match status" value="1"/>
</dbReference>
<evidence type="ECO:0000313" key="8">
    <source>
        <dbReference type="Proteomes" id="UP000466332"/>
    </source>
</evidence>
<evidence type="ECO:0000256" key="3">
    <source>
        <dbReference type="ARBA" id="ARBA00023125"/>
    </source>
</evidence>
<gene>
    <name evidence="7" type="ORF">GTP55_06490</name>
    <name evidence="6" type="ORF">GTP56_12130</name>
</gene>
<dbReference type="CDD" id="cd06267">
    <property type="entry name" value="PBP1_LacI_sugar_binding-like"/>
    <property type="match status" value="1"/>
</dbReference>
<dbReference type="PROSITE" id="PS00356">
    <property type="entry name" value="HTH_LACI_1"/>
    <property type="match status" value="1"/>
</dbReference>
<evidence type="ECO:0000256" key="2">
    <source>
        <dbReference type="ARBA" id="ARBA00023015"/>
    </source>
</evidence>
<dbReference type="Proteomes" id="UP000466332">
    <property type="component" value="Unassembled WGS sequence"/>
</dbReference>
<evidence type="ECO:0000313" key="7">
    <source>
        <dbReference type="EMBL" id="MYN39018.1"/>
    </source>
</evidence>
<keyword evidence="1" id="KW-0678">Repressor</keyword>
<evidence type="ECO:0000259" key="5">
    <source>
        <dbReference type="PROSITE" id="PS50932"/>
    </source>
</evidence>
<dbReference type="Gene3D" id="3.40.50.2300">
    <property type="match status" value="2"/>
</dbReference>
<dbReference type="PANTHER" id="PTHR30146">
    <property type="entry name" value="LACI-RELATED TRANSCRIPTIONAL REPRESSOR"/>
    <property type="match status" value="1"/>
</dbReference>
<comment type="caution">
    <text evidence="6">The sequence shown here is derived from an EMBL/GenBank/DDBJ whole genome shotgun (WGS) entry which is preliminary data.</text>
</comment>
<dbReference type="EMBL" id="WWCS01000003">
    <property type="protein sequence ID" value="MYN39018.1"/>
    <property type="molecule type" value="Genomic_DNA"/>
</dbReference>
<name>A0A7X4H088_9BURK</name>
<dbReference type="InterPro" id="IPR028082">
    <property type="entry name" value="Peripla_BP_I"/>
</dbReference>
<proteinExistence type="predicted"/>
<dbReference type="PANTHER" id="PTHR30146:SF151">
    <property type="entry name" value="HTH-TYPE TRANSCRIPTIONAL REPRESSOR CYTR"/>
    <property type="match status" value="1"/>
</dbReference>
<evidence type="ECO:0000313" key="9">
    <source>
        <dbReference type="Proteomes" id="UP000469734"/>
    </source>
</evidence>
<dbReference type="InterPro" id="IPR010982">
    <property type="entry name" value="Lambda_DNA-bd_dom_sf"/>
</dbReference>
<keyword evidence="8" id="KW-1185">Reference proteome</keyword>
<dbReference type="GO" id="GO:0000976">
    <property type="term" value="F:transcription cis-regulatory region binding"/>
    <property type="evidence" value="ECO:0007669"/>
    <property type="project" value="TreeGrafter"/>
</dbReference>
<accession>A0A7X4H088</accession>
<dbReference type="SUPFAM" id="SSF47413">
    <property type="entry name" value="lambda repressor-like DNA-binding domains"/>
    <property type="match status" value="1"/>
</dbReference>
<dbReference type="SMART" id="SM00354">
    <property type="entry name" value="HTH_LACI"/>
    <property type="match status" value="1"/>
</dbReference>
<evidence type="ECO:0000313" key="6">
    <source>
        <dbReference type="EMBL" id="MYM72943.1"/>
    </source>
</evidence>